<evidence type="ECO:0000313" key="4">
    <source>
        <dbReference type="Proteomes" id="UP000307749"/>
    </source>
</evidence>
<feature type="signal peptide" evidence="1">
    <location>
        <begin position="1"/>
        <end position="27"/>
    </location>
</feature>
<evidence type="ECO:0000313" key="3">
    <source>
        <dbReference type="EMBL" id="THD11337.1"/>
    </source>
</evidence>
<dbReference type="SUPFAM" id="SSF53955">
    <property type="entry name" value="Lysozyme-like"/>
    <property type="match status" value="1"/>
</dbReference>
<dbReference type="CDD" id="cd13400">
    <property type="entry name" value="LT_IagB-like"/>
    <property type="match status" value="1"/>
</dbReference>
<dbReference type="InterPro" id="IPR023346">
    <property type="entry name" value="Lysozyme-like_dom_sf"/>
</dbReference>
<organism evidence="3 4">
    <name type="scientific">Metallibacterium scheffleri</name>
    <dbReference type="NCBI Taxonomy" id="993689"/>
    <lineage>
        <taxon>Bacteria</taxon>
        <taxon>Pseudomonadati</taxon>
        <taxon>Pseudomonadota</taxon>
        <taxon>Gammaproteobacteria</taxon>
        <taxon>Lysobacterales</taxon>
        <taxon>Rhodanobacteraceae</taxon>
        <taxon>Metallibacterium</taxon>
    </lineage>
</organism>
<feature type="chain" id="PRO_5020752579" description="Transglycosylase SLT domain-containing protein" evidence="1">
    <location>
        <begin position="28"/>
        <end position="156"/>
    </location>
</feature>
<dbReference type="STRING" id="993689.GCA_002077135_00240"/>
<protein>
    <recommendedName>
        <fullName evidence="2">Transglycosylase SLT domain-containing protein</fullName>
    </recommendedName>
</protein>
<dbReference type="AlphaFoldDB" id="A0A4S3KQK4"/>
<keyword evidence="1" id="KW-0732">Signal</keyword>
<comment type="caution">
    <text evidence="3">The sequence shown here is derived from an EMBL/GenBank/DDBJ whole genome shotgun (WGS) entry which is preliminary data.</text>
</comment>
<sequence length="156" mass="16983">MDHQRRCAARFLAILIVAISAAPSSHAAQPSVIPYRACFESAGRYYGISPVLLEAIALKESRMNPLAIDHDADGSYDIGIMQINSSHLAELARLGYPPQVLWTPCANIAAGAWVLANNMRRMGVTWSAVGAYNSSDPRIGARYAYGVARYVMALER</sequence>
<dbReference type="Proteomes" id="UP000307749">
    <property type="component" value="Unassembled WGS sequence"/>
</dbReference>
<dbReference type="EMBL" id="MWQO01000014">
    <property type="protein sequence ID" value="THD11337.1"/>
    <property type="molecule type" value="Genomic_DNA"/>
</dbReference>
<dbReference type="Pfam" id="PF01464">
    <property type="entry name" value="SLT"/>
    <property type="match status" value="1"/>
</dbReference>
<dbReference type="OrthoDB" id="9808681at2"/>
<keyword evidence="4" id="KW-1185">Reference proteome</keyword>
<reference evidence="3 4" key="1">
    <citation type="submission" date="2017-02" db="EMBL/GenBank/DDBJ databases">
        <title>Whole genome sequencing of Metallibacterium scheffleri DSM 24874 (T).</title>
        <authorList>
            <person name="Kumar S."/>
            <person name="Patil P."/>
            <person name="Patil P.B."/>
        </authorList>
    </citation>
    <scope>NUCLEOTIDE SEQUENCE [LARGE SCALE GENOMIC DNA]</scope>
    <source>
        <strain evidence="3 4">DSM 24874</strain>
    </source>
</reference>
<accession>A0A4S3KQK4</accession>
<name>A0A4S3KQK4_9GAMM</name>
<evidence type="ECO:0000256" key="1">
    <source>
        <dbReference type="SAM" id="SignalP"/>
    </source>
</evidence>
<gene>
    <name evidence="3" type="ORF">B1806_04245</name>
</gene>
<dbReference type="Gene3D" id="1.10.530.10">
    <property type="match status" value="1"/>
</dbReference>
<dbReference type="InterPro" id="IPR008258">
    <property type="entry name" value="Transglycosylase_SLT_dom_1"/>
</dbReference>
<evidence type="ECO:0000259" key="2">
    <source>
        <dbReference type="Pfam" id="PF01464"/>
    </source>
</evidence>
<feature type="domain" description="Transglycosylase SLT" evidence="2">
    <location>
        <begin position="38"/>
        <end position="136"/>
    </location>
</feature>
<proteinExistence type="predicted"/>